<dbReference type="EMBL" id="CAAALY010113667">
    <property type="protein sequence ID" value="VEL30608.1"/>
    <property type="molecule type" value="Genomic_DNA"/>
</dbReference>
<protein>
    <submittedName>
        <fullName evidence="2">Uncharacterized protein</fullName>
    </submittedName>
</protein>
<name>A0A448X865_9PLAT</name>
<feature type="region of interest" description="Disordered" evidence="1">
    <location>
        <begin position="176"/>
        <end position="199"/>
    </location>
</feature>
<accession>A0A448X865</accession>
<keyword evidence="3" id="KW-1185">Reference proteome</keyword>
<evidence type="ECO:0000313" key="3">
    <source>
        <dbReference type="Proteomes" id="UP000784294"/>
    </source>
</evidence>
<reference evidence="2" key="1">
    <citation type="submission" date="2018-11" db="EMBL/GenBank/DDBJ databases">
        <authorList>
            <consortium name="Pathogen Informatics"/>
        </authorList>
    </citation>
    <scope>NUCLEOTIDE SEQUENCE</scope>
</reference>
<sequence>MRPLRARDERGRVKRWRWSDTQTLLAYLGRVGACAGEKRQVERLSVCLGEGERESERENEKKEGMGRAGNRCIIITHRIACNWPLVSHWLERRGLGLHHVEMIRMENGDLAALVCPHFDAPPASPFSADRSARLGFPPPAFWASLCLCLFTRSAPSCRVSPIAGSSLSCSTPCGASPANKHHPRQLDYSTSAISSSSCE</sequence>
<gene>
    <name evidence="2" type="ORF">PXEA_LOCUS24048</name>
</gene>
<proteinExistence type="predicted"/>
<comment type="caution">
    <text evidence="2">The sequence shown here is derived from an EMBL/GenBank/DDBJ whole genome shotgun (WGS) entry which is preliminary data.</text>
</comment>
<feature type="compositionally biased region" description="Polar residues" evidence="1">
    <location>
        <begin position="187"/>
        <end position="199"/>
    </location>
</feature>
<evidence type="ECO:0000313" key="2">
    <source>
        <dbReference type="EMBL" id="VEL30608.1"/>
    </source>
</evidence>
<organism evidence="2 3">
    <name type="scientific">Protopolystoma xenopodis</name>
    <dbReference type="NCBI Taxonomy" id="117903"/>
    <lineage>
        <taxon>Eukaryota</taxon>
        <taxon>Metazoa</taxon>
        <taxon>Spiralia</taxon>
        <taxon>Lophotrochozoa</taxon>
        <taxon>Platyhelminthes</taxon>
        <taxon>Monogenea</taxon>
        <taxon>Polyopisthocotylea</taxon>
        <taxon>Polystomatidea</taxon>
        <taxon>Polystomatidae</taxon>
        <taxon>Protopolystoma</taxon>
    </lineage>
</organism>
<dbReference type="Proteomes" id="UP000784294">
    <property type="component" value="Unassembled WGS sequence"/>
</dbReference>
<evidence type="ECO:0000256" key="1">
    <source>
        <dbReference type="SAM" id="MobiDB-lite"/>
    </source>
</evidence>
<dbReference type="AlphaFoldDB" id="A0A448X865"/>